<evidence type="ECO:0000313" key="2">
    <source>
        <dbReference type="EMBL" id="KAI7846384.1"/>
    </source>
</evidence>
<evidence type="ECO:0000313" key="3">
    <source>
        <dbReference type="Proteomes" id="UP001205105"/>
    </source>
</evidence>
<keyword evidence="1" id="KW-0175">Coiled coil</keyword>
<keyword evidence="3" id="KW-1185">Reference proteome</keyword>
<dbReference type="EMBL" id="JADXDR010000003">
    <property type="protein sequence ID" value="KAI7846384.1"/>
    <property type="molecule type" value="Genomic_DNA"/>
</dbReference>
<sequence>MAVGEVVDEVLGEALERQGKQLEAMTAELERRGKQLGRHGNQLEAMTAELQHQGKLLAALERDTEADAKSLGRAAYTVHDSDRYWPAAVMMDAEDLVAVVSCEGFPADLEEVLSEVLAGHCGYLSLRDLLLLRLAGEVSSVRSLAAQFGQCGGPGWWQEERLRLEEVAALLQQQPGAPLPWDQQLEGEDEDGPWWAPFLSTLLAYSEEAGKEGGDQPGGSGGLRRFLQMAQPQPDGRAPVVMMVVALAAGQLRAHLRFGGGPRLAAQGSVLSVRVMEIKHVLKGPVCMHVSCL</sequence>
<evidence type="ECO:0000256" key="1">
    <source>
        <dbReference type="SAM" id="Coils"/>
    </source>
</evidence>
<gene>
    <name evidence="2" type="ORF">COHA_000095</name>
</gene>
<dbReference type="Proteomes" id="UP001205105">
    <property type="component" value="Unassembled WGS sequence"/>
</dbReference>
<organism evidence="2 3">
    <name type="scientific">Chlorella ohadii</name>
    <dbReference type="NCBI Taxonomy" id="2649997"/>
    <lineage>
        <taxon>Eukaryota</taxon>
        <taxon>Viridiplantae</taxon>
        <taxon>Chlorophyta</taxon>
        <taxon>core chlorophytes</taxon>
        <taxon>Trebouxiophyceae</taxon>
        <taxon>Chlorellales</taxon>
        <taxon>Chlorellaceae</taxon>
        <taxon>Chlorella clade</taxon>
        <taxon>Chlorella</taxon>
    </lineage>
</organism>
<dbReference type="AlphaFoldDB" id="A0AAD5E1J4"/>
<accession>A0AAD5E1J4</accession>
<comment type="caution">
    <text evidence="2">The sequence shown here is derived from an EMBL/GenBank/DDBJ whole genome shotgun (WGS) entry which is preliminary data.</text>
</comment>
<feature type="coiled-coil region" evidence="1">
    <location>
        <begin position="12"/>
        <end position="63"/>
    </location>
</feature>
<proteinExistence type="predicted"/>
<reference evidence="2" key="1">
    <citation type="submission" date="2020-11" db="EMBL/GenBank/DDBJ databases">
        <title>Chlorella ohadii genome sequencing and assembly.</title>
        <authorList>
            <person name="Murik O."/>
            <person name="Treves H."/>
            <person name="Kedem I."/>
            <person name="Shotland Y."/>
            <person name="Kaplan A."/>
        </authorList>
    </citation>
    <scope>NUCLEOTIDE SEQUENCE</scope>
    <source>
        <strain evidence="2">1</strain>
    </source>
</reference>
<protein>
    <submittedName>
        <fullName evidence="2">Uncharacterized protein</fullName>
    </submittedName>
</protein>
<name>A0AAD5E1J4_9CHLO</name>